<dbReference type="AlphaFoldDB" id="A0A926Y563"/>
<gene>
    <name evidence="1" type="ORF">IC229_26665</name>
</gene>
<name>A0A926Y563_9BACT</name>
<sequence>MTKCVHFFRIQILLFAVFESPILAQDKPFPFQARNAIYLELGGSNPLYSLNYDRIIATSPKLNWLFGYRAGGSLAGVKLMQSRVVGQLYALLGQRKNHLELGLSSSVGRNYDTNYPGAGSANIFVSPVIAYRLQEPRGPSCFRVIVNPFIVLNSQENSRSRGVFFGISFGRSF</sequence>
<dbReference type="EMBL" id="JACWZY010000029">
    <property type="protein sequence ID" value="MBD2704255.1"/>
    <property type="molecule type" value="Genomic_DNA"/>
</dbReference>
<reference evidence="1" key="1">
    <citation type="submission" date="2020-09" db="EMBL/GenBank/DDBJ databases">
        <authorList>
            <person name="Kim M.K."/>
        </authorList>
    </citation>
    <scope>NUCLEOTIDE SEQUENCE</scope>
    <source>
        <strain evidence="1">BT702</strain>
    </source>
</reference>
<dbReference type="RefSeq" id="WP_190890681.1">
    <property type="nucleotide sequence ID" value="NZ_JACWZY010000029.1"/>
</dbReference>
<accession>A0A926Y563</accession>
<proteinExistence type="predicted"/>
<organism evidence="1 2">
    <name type="scientific">Spirosoma profusum</name>
    <dbReference type="NCBI Taxonomy" id="2771354"/>
    <lineage>
        <taxon>Bacteria</taxon>
        <taxon>Pseudomonadati</taxon>
        <taxon>Bacteroidota</taxon>
        <taxon>Cytophagia</taxon>
        <taxon>Cytophagales</taxon>
        <taxon>Cytophagaceae</taxon>
        <taxon>Spirosoma</taxon>
    </lineage>
</organism>
<evidence type="ECO:0000313" key="1">
    <source>
        <dbReference type="EMBL" id="MBD2704255.1"/>
    </source>
</evidence>
<protein>
    <submittedName>
        <fullName evidence="1">Uncharacterized protein</fullName>
    </submittedName>
</protein>
<keyword evidence="2" id="KW-1185">Reference proteome</keyword>
<comment type="caution">
    <text evidence="1">The sequence shown here is derived from an EMBL/GenBank/DDBJ whole genome shotgun (WGS) entry which is preliminary data.</text>
</comment>
<evidence type="ECO:0000313" key="2">
    <source>
        <dbReference type="Proteomes" id="UP000598820"/>
    </source>
</evidence>
<dbReference type="Proteomes" id="UP000598820">
    <property type="component" value="Unassembled WGS sequence"/>
</dbReference>